<keyword evidence="1" id="KW-0472">Membrane</keyword>
<dbReference type="Proteomes" id="UP001058120">
    <property type="component" value="Chromosome"/>
</dbReference>
<evidence type="ECO:0000313" key="2">
    <source>
        <dbReference type="EMBL" id="UWX05631.1"/>
    </source>
</evidence>
<organism evidence="2 3">
    <name type="scientific">Taurinivorans muris</name>
    <dbReference type="NCBI Taxonomy" id="2787751"/>
    <lineage>
        <taxon>Bacteria</taxon>
        <taxon>Pseudomonadati</taxon>
        <taxon>Thermodesulfobacteriota</taxon>
        <taxon>Desulfovibrionia</taxon>
        <taxon>Desulfovibrionales</taxon>
        <taxon>Desulfovibrionaceae</taxon>
        <taxon>Taurinivorans</taxon>
    </lineage>
</organism>
<evidence type="ECO:0000313" key="3">
    <source>
        <dbReference type="Proteomes" id="UP001058120"/>
    </source>
</evidence>
<proteinExistence type="predicted"/>
<evidence type="ECO:0008006" key="4">
    <source>
        <dbReference type="Google" id="ProtNLM"/>
    </source>
</evidence>
<sequence>MRNFFSSFFSKIETWRKPLLFSVHAEFFKRLFFAFFLFLICYLCIFAVLSMKKNAEMKFRHFLSVLEENNVNIVNPQISLIMPALKFDALSHAAYPDIVIEQGKLELSLWNKEINLTGALAKGKITAAVTSDALFSPKQITARATFENIDLKDMKNSFPLQTLIGVNSGTANFNAYAAFQLQNSKPDLFSMDAACKGNVTNADVINHIPILNRSDIANGNLSVDLRLNKSKLDYCDISFKSDIISAEVNGTADLDYHNLRQSALNFNAVVKIDKNDINQELTPKNTRRSILEKNEVRMKITGSPNSPNVNVL</sequence>
<name>A0ABY5Y288_9BACT</name>
<evidence type="ECO:0000256" key="1">
    <source>
        <dbReference type="SAM" id="Phobius"/>
    </source>
</evidence>
<protein>
    <recommendedName>
        <fullName evidence="4">Type II secretion system protein GspN</fullName>
    </recommendedName>
</protein>
<gene>
    <name evidence="2" type="ORF">JBF11_09330</name>
</gene>
<feature type="transmembrane region" description="Helical" evidence="1">
    <location>
        <begin position="31"/>
        <end position="51"/>
    </location>
</feature>
<dbReference type="RefSeq" id="WP_334315216.1">
    <property type="nucleotide sequence ID" value="NZ_CP065938.1"/>
</dbReference>
<keyword evidence="1" id="KW-1133">Transmembrane helix</keyword>
<keyword evidence="3" id="KW-1185">Reference proteome</keyword>
<dbReference type="EMBL" id="CP065938">
    <property type="protein sequence ID" value="UWX05631.1"/>
    <property type="molecule type" value="Genomic_DNA"/>
</dbReference>
<accession>A0ABY5Y288</accession>
<reference evidence="2" key="1">
    <citation type="submission" date="2020-12" db="EMBL/GenBank/DDBJ databases">
        <title>Taurinivorans muris gen. nov., sp. nov., fundamental and realized metabolic niche of a ubiquitous sulfidogenic bacterium in the murine intestine.</title>
        <authorList>
            <person name="Ye H."/>
            <person name="Hanson B.T."/>
            <person name="Loy A."/>
        </authorList>
    </citation>
    <scope>NUCLEOTIDE SEQUENCE</scope>
    <source>
        <strain evidence="2">LT0009</strain>
    </source>
</reference>
<keyword evidence="1" id="KW-0812">Transmembrane</keyword>